<dbReference type="InterPro" id="IPR020210">
    <property type="entry name" value="Uncharacterised_YpbF_TM"/>
</dbReference>
<proteinExistence type="predicted"/>
<feature type="transmembrane region" description="Helical" evidence="1">
    <location>
        <begin position="80"/>
        <end position="97"/>
    </location>
</feature>
<comment type="caution">
    <text evidence="2">The sequence shown here is derived from an EMBL/GenBank/DDBJ whole genome shotgun (WGS) entry which is preliminary data.</text>
</comment>
<dbReference type="Pfam" id="PF10864">
    <property type="entry name" value="DUF2663"/>
    <property type="match status" value="1"/>
</dbReference>
<feature type="transmembrane region" description="Helical" evidence="1">
    <location>
        <begin position="38"/>
        <end position="60"/>
    </location>
</feature>
<sequence>MEPAIILMDELTDQATRQMLQSVVDRKRKFDKYKRDHLISLWASMILAGMFLIYIYLYIAKPYSYSFFAMFSAFVDQSDHFIFLIAVIGLYGYMLVLKQKLDKAEKEYHGLRCEIIDRSKDLWRDQAWKTRHKVYEAMKKNYDINLYHENK</sequence>
<evidence type="ECO:0000256" key="1">
    <source>
        <dbReference type="SAM" id="Phobius"/>
    </source>
</evidence>
<keyword evidence="1" id="KW-0472">Membrane</keyword>
<keyword evidence="3" id="KW-1185">Reference proteome</keyword>
<reference evidence="2 3" key="1">
    <citation type="submission" date="2018-08" db="EMBL/GenBank/DDBJ databases">
        <title>Bacillus chawlae sp. nov., Bacillus glennii sp. nov., and Bacillus saganii sp. nov. Isolated from the Vehicle Assembly Building at Kennedy Space Center where the Viking Spacecraft were Assembled.</title>
        <authorList>
            <person name="Seuylemezian A."/>
            <person name="Vaishampayan P."/>
        </authorList>
    </citation>
    <scope>NUCLEOTIDE SEQUENCE [LARGE SCALE GENOMIC DNA]</scope>
    <source>
        <strain evidence="2 3">V47-23a</strain>
    </source>
</reference>
<dbReference type="AlphaFoldDB" id="A0A372LBI6"/>
<accession>A0A372LBI6</accession>
<keyword evidence="1" id="KW-1133">Transmembrane helix</keyword>
<dbReference type="Proteomes" id="UP000264541">
    <property type="component" value="Unassembled WGS sequence"/>
</dbReference>
<evidence type="ECO:0000313" key="3">
    <source>
        <dbReference type="Proteomes" id="UP000264541"/>
    </source>
</evidence>
<keyword evidence="1" id="KW-0812">Transmembrane</keyword>
<organism evidence="2 3">
    <name type="scientific">Peribacillus saganii</name>
    <dbReference type="NCBI Taxonomy" id="2303992"/>
    <lineage>
        <taxon>Bacteria</taxon>
        <taxon>Bacillati</taxon>
        <taxon>Bacillota</taxon>
        <taxon>Bacilli</taxon>
        <taxon>Bacillales</taxon>
        <taxon>Bacillaceae</taxon>
        <taxon>Peribacillus</taxon>
    </lineage>
</organism>
<dbReference type="RefSeq" id="WP_117328494.1">
    <property type="nucleotide sequence ID" value="NZ_QVTE01000067.1"/>
</dbReference>
<dbReference type="OrthoDB" id="2969742at2"/>
<name>A0A372LBI6_9BACI</name>
<gene>
    <name evidence="2" type="ORF">D0469_20075</name>
</gene>
<dbReference type="EMBL" id="QVTE01000067">
    <property type="protein sequence ID" value="RFU63148.1"/>
    <property type="molecule type" value="Genomic_DNA"/>
</dbReference>
<evidence type="ECO:0000313" key="2">
    <source>
        <dbReference type="EMBL" id="RFU63148.1"/>
    </source>
</evidence>
<protein>
    <submittedName>
        <fullName evidence="2">DUF2663 family protein</fullName>
    </submittedName>
</protein>